<sequence>MSSTLSSYTPLLLLVLLAGFSACDGSSSGPERSPASGQDSIAIREATDPVPEPPTRTDSSNAKAPAGQGTVEPETSLYRITGTEPFWSLTIAKPYSIYRSMEGDSLAFAYQDPSQAEGRQQGWAQHYPLGEGNWLLLRRGNTPCSDGMSDKEWTYTATLWLNSRLLDGCGEAL</sequence>
<gene>
    <name evidence="3" type="ORF">ADICEAN_02808</name>
</gene>
<evidence type="ECO:0000256" key="1">
    <source>
        <dbReference type="SAM" id="MobiDB-lite"/>
    </source>
</evidence>
<comment type="caution">
    <text evidence="3">The sequence shown here is derived from an EMBL/GenBank/DDBJ whole genome shotgun (WGS) entry which is preliminary data.</text>
</comment>
<organism evidence="3 4">
    <name type="scientific">Cesiribacter andamanensis AMV16</name>
    <dbReference type="NCBI Taxonomy" id="1279009"/>
    <lineage>
        <taxon>Bacteria</taxon>
        <taxon>Pseudomonadati</taxon>
        <taxon>Bacteroidota</taxon>
        <taxon>Cytophagia</taxon>
        <taxon>Cytophagales</taxon>
        <taxon>Cesiribacteraceae</taxon>
        <taxon>Cesiribacter</taxon>
    </lineage>
</organism>
<reference evidence="3 4" key="1">
    <citation type="journal article" date="2013" name="Genome Announc.">
        <title>Draft Genome Sequence of Cesiribacter andamanensis Strain AMV16T, Isolated from a Soil Sample from a Mud Volcano in the Andaman Islands, India.</title>
        <authorList>
            <person name="Shivaji S."/>
            <person name="Ara S."/>
            <person name="Begum Z."/>
            <person name="Srinivas T.N."/>
            <person name="Singh A."/>
            <person name="Kumar Pinnaka A."/>
        </authorList>
    </citation>
    <scope>NUCLEOTIDE SEQUENCE [LARGE SCALE GENOMIC DNA]</scope>
    <source>
        <strain evidence="3 4">AMV16</strain>
    </source>
</reference>
<dbReference type="PATRIC" id="fig|1279009.4.peg.2846"/>
<feature type="compositionally biased region" description="Polar residues" evidence="1">
    <location>
        <begin position="24"/>
        <end position="39"/>
    </location>
</feature>
<evidence type="ECO:0000256" key="2">
    <source>
        <dbReference type="SAM" id="SignalP"/>
    </source>
</evidence>
<keyword evidence="2" id="KW-0732">Signal</keyword>
<dbReference type="EMBL" id="AODQ01000075">
    <property type="protein sequence ID" value="EMR02062.1"/>
    <property type="molecule type" value="Genomic_DNA"/>
</dbReference>
<feature type="region of interest" description="Disordered" evidence="1">
    <location>
        <begin position="24"/>
        <end position="75"/>
    </location>
</feature>
<protein>
    <submittedName>
        <fullName evidence="3">Putative membrane protein</fullName>
    </submittedName>
</protein>
<feature type="chain" id="PRO_5004081620" evidence="2">
    <location>
        <begin position="23"/>
        <end position="173"/>
    </location>
</feature>
<proteinExistence type="predicted"/>
<keyword evidence="4" id="KW-1185">Reference proteome</keyword>
<evidence type="ECO:0000313" key="4">
    <source>
        <dbReference type="Proteomes" id="UP000011910"/>
    </source>
</evidence>
<dbReference type="Proteomes" id="UP000011910">
    <property type="component" value="Unassembled WGS sequence"/>
</dbReference>
<name>M7N442_9BACT</name>
<evidence type="ECO:0000313" key="3">
    <source>
        <dbReference type="EMBL" id="EMR02062.1"/>
    </source>
</evidence>
<dbReference type="OrthoDB" id="5348860at2"/>
<feature type="signal peptide" evidence="2">
    <location>
        <begin position="1"/>
        <end position="22"/>
    </location>
</feature>
<dbReference type="eggNOG" id="COG3650">
    <property type="taxonomic scope" value="Bacteria"/>
</dbReference>
<dbReference type="AlphaFoldDB" id="M7N442"/>
<accession>M7N442</accession>
<dbReference type="RefSeq" id="WP_009196196.1">
    <property type="nucleotide sequence ID" value="NZ_AODQ01000075.1"/>
</dbReference>